<evidence type="ECO:0000256" key="5">
    <source>
        <dbReference type="ARBA" id="ARBA00023004"/>
    </source>
</evidence>
<comment type="cofactor">
    <cofactor evidence="1">
        <name>[4Fe-4S] cluster</name>
        <dbReference type="ChEBI" id="CHEBI:49883"/>
    </cofactor>
</comment>
<evidence type="ECO:0000256" key="3">
    <source>
        <dbReference type="ARBA" id="ARBA00022691"/>
    </source>
</evidence>
<name>A0ABQ0JWE0_9BACT</name>
<dbReference type="InterPro" id="IPR050377">
    <property type="entry name" value="Radical_SAM_PqqE_MftC-like"/>
</dbReference>
<keyword evidence="6" id="KW-0411">Iron-sulfur</keyword>
<dbReference type="CDD" id="cd21109">
    <property type="entry name" value="SPASM"/>
    <property type="match status" value="1"/>
</dbReference>
<keyword evidence="5" id="KW-0408">Iron</keyword>
<dbReference type="PANTHER" id="PTHR11228:SF7">
    <property type="entry name" value="PQQA PEPTIDE CYCLASE"/>
    <property type="match status" value="1"/>
</dbReference>
<keyword evidence="3" id="KW-0949">S-adenosyl-L-methionine</keyword>
<dbReference type="InterPro" id="IPR017200">
    <property type="entry name" value="PqqE-like"/>
</dbReference>
<sequence>MWTKDFKTSRIKDNNILSKCEIEGLIEELYTIGIKSIYFCGGEPFLRKDFLDIVKYCKSKGLYCSTISNGYLINSDLAKQIVISGIDSIGISIDSANKELHDEIRGFEGAFDHAIEGIRLIKQKQKEYNTDFPEIFINTTISSKNFFFLPAITDLAKSLAVRRINFNYLSIVDHNTVKLTNQEMGEKIIGFHTFSDISPEYLLQKEHIDQLESVIENIKKRGGSEIKCDLDQALLSGNKDHLLKGKFSVLRCNTPWLSAMITPFGDVVPCAMFTGYKMGNVREMSFRKIWNNKRAMNMRRLLRKNLPPLCQKCCMVHRGTPSLWKRFYKKFLKRDSHDQR</sequence>
<dbReference type="InterPro" id="IPR007197">
    <property type="entry name" value="rSAM"/>
</dbReference>
<dbReference type="SUPFAM" id="SSF102114">
    <property type="entry name" value="Radical SAM enzymes"/>
    <property type="match status" value="1"/>
</dbReference>
<dbReference type="InterPro" id="IPR013785">
    <property type="entry name" value="Aldolase_TIM"/>
</dbReference>
<evidence type="ECO:0000256" key="6">
    <source>
        <dbReference type="ARBA" id="ARBA00023014"/>
    </source>
</evidence>
<keyword evidence="9" id="KW-1185">Reference proteome</keyword>
<evidence type="ECO:0000256" key="2">
    <source>
        <dbReference type="ARBA" id="ARBA00022485"/>
    </source>
</evidence>
<keyword evidence="4" id="KW-0479">Metal-binding</keyword>
<comment type="caution">
    <text evidence="8">The sequence shown here is derived from an EMBL/GenBank/DDBJ whole genome shotgun (WGS) entry which is preliminary data.</text>
</comment>
<keyword evidence="2" id="KW-0004">4Fe-4S</keyword>
<dbReference type="EMBL" id="BAFN01000001">
    <property type="protein sequence ID" value="GAN33065.1"/>
    <property type="molecule type" value="Genomic_DNA"/>
</dbReference>
<proteinExistence type="predicted"/>
<dbReference type="InterPro" id="IPR058240">
    <property type="entry name" value="rSAM_sf"/>
</dbReference>
<gene>
    <name evidence="8" type="ORF">BROSI_A1582</name>
</gene>
<evidence type="ECO:0000313" key="8">
    <source>
        <dbReference type="EMBL" id="GAN33065.1"/>
    </source>
</evidence>
<feature type="domain" description="Radical SAM core" evidence="7">
    <location>
        <begin position="1"/>
        <end position="200"/>
    </location>
</feature>
<evidence type="ECO:0000256" key="4">
    <source>
        <dbReference type="ARBA" id="ARBA00022723"/>
    </source>
</evidence>
<dbReference type="Pfam" id="PF04055">
    <property type="entry name" value="Radical_SAM"/>
    <property type="match status" value="1"/>
</dbReference>
<dbReference type="Proteomes" id="UP000032309">
    <property type="component" value="Unassembled WGS sequence"/>
</dbReference>
<dbReference type="PIRSF" id="PIRSF037420">
    <property type="entry name" value="PQQ_syn_pqqE"/>
    <property type="match status" value="1"/>
</dbReference>
<dbReference type="CDD" id="cd01335">
    <property type="entry name" value="Radical_SAM"/>
    <property type="match status" value="1"/>
</dbReference>
<dbReference type="InterPro" id="IPR023885">
    <property type="entry name" value="4Fe4S-binding_SPASM_dom"/>
</dbReference>
<dbReference type="NCBIfam" id="TIGR04085">
    <property type="entry name" value="rSAM_more_4Fe4S"/>
    <property type="match status" value="1"/>
</dbReference>
<reference evidence="9" key="1">
    <citation type="journal article" date="2015" name="Genome Announc.">
        <title>Draft Genome Sequence of an Anaerobic Ammonium-Oxidizing Bacterium, "Candidatus Brocadia sinica".</title>
        <authorList>
            <person name="Oshiki M."/>
            <person name="Shinyako-Hata K."/>
            <person name="Satoh H."/>
            <person name="Okabe S."/>
        </authorList>
    </citation>
    <scope>NUCLEOTIDE SEQUENCE [LARGE SCALE GENOMIC DNA]</scope>
    <source>
        <strain evidence="9">JPN1</strain>
    </source>
</reference>
<dbReference type="PANTHER" id="PTHR11228">
    <property type="entry name" value="RADICAL SAM DOMAIN PROTEIN"/>
    <property type="match status" value="1"/>
</dbReference>
<dbReference type="Gene3D" id="3.20.20.70">
    <property type="entry name" value="Aldolase class I"/>
    <property type="match status" value="1"/>
</dbReference>
<protein>
    <submittedName>
        <fullName evidence="8">Heme biosynthesis protein</fullName>
    </submittedName>
</protein>
<organism evidence="8 9">
    <name type="scientific">Candidatus Brocadia sinica JPN1</name>
    <dbReference type="NCBI Taxonomy" id="1197129"/>
    <lineage>
        <taxon>Bacteria</taxon>
        <taxon>Pseudomonadati</taxon>
        <taxon>Planctomycetota</taxon>
        <taxon>Candidatus Brocadiia</taxon>
        <taxon>Candidatus Brocadiales</taxon>
        <taxon>Candidatus Brocadiaceae</taxon>
        <taxon>Candidatus Brocadia</taxon>
    </lineage>
</organism>
<evidence type="ECO:0000259" key="7">
    <source>
        <dbReference type="PROSITE" id="PS51918"/>
    </source>
</evidence>
<evidence type="ECO:0000256" key="1">
    <source>
        <dbReference type="ARBA" id="ARBA00001966"/>
    </source>
</evidence>
<accession>A0ABQ0JWE0</accession>
<evidence type="ECO:0000313" key="9">
    <source>
        <dbReference type="Proteomes" id="UP000032309"/>
    </source>
</evidence>
<dbReference type="Pfam" id="PF13186">
    <property type="entry name" value="SPASM"/>
    <property type="match status" value="1"/>
</dbReference>
<dbReference type="PROSITE" id="PS51918">
    <property type="entry name" value="RADICAL_SAM"/>
    <property type="match status" value="1"/>
</dbReference>